<dbReference type="EMBL" id="CP097463">
    <property type="protein sequence ID" value="WAX55951.1"/>
    <property type="molecule type" value="Genomic_DNA"/>
</dbReference>
<reference evidence="2" key="1">
    <citation type="submission" date="2022-05" db="EMBL/GenBank/DDBJ databases">
        <title>Jatrophihabitans sp. SB3-54 whole genome sequence.</title>
        <authorList>
            <person name="Suh M.K."/>
            <person name="Eom M.K."/>
            <person name="Kim J.S."/>
            <person name="Kim H.S."/>
            <person name="Do H.E."/>
            <person name="Shin Y.K."/>
            <person name="Lee J.-S."/>
        </authorList>
    </citation>
    <scope>NUCLEOTIDE SEQUENCE</scope>
    <source>
        <strain evidence="2">SB3-54</strain>
    </source>
</reference>
<dbReference type="PANTHER" id="PTHR43441">
    <property type="entry name" value="RIBOSOMAL-PROTEIN-SERINE ACETYLTRANSFERASE"/>
    <property type="match status" value="1"/>
</dbReference>
<evidence type="ECO:0000313" key="2">
    <source>
        <dbReference type="EMBL" id="WAX55951.1"/>
    </source>
</evidence>
<feature type="domain" description="N-acetyltransferase" evidence="1">
    <location>
        <begin position="13"/>
        <end position="176"/>
    </location>
</feature>
<sequence length="193" mass="21579">MLTPDYPIRTERLLLRPLDAATDVDAVHAYQSREDVCRYIPYSPRSRDEVAGRLADPQRTRSTLDEAGQAIALAVVRRDTGELVGDVMLMWHSAEHRAGEIGYVLNPEHEGHGYVTEACRALLALAFDGLDLHRVVGRVDARNEKSAAVLRRLGMRQEAVLVENEWFKGEWTTELDFAILAAEWRAGQAQASA</sequence>
<accession>A0ABY7JY05</accession>
<dbReference type="SUPFAM" id="SSF55729">
    <property type="entry name" value="Acyl-CoA N-acyltransferases (Nat)"/>
    <property type="match status" value="1"/>
</dbReference>
<evidence type="ECO:0000313" key="3">
    <source>
        <dbReference type="Proteomes" id="UP001164693"/>
    </source>
</evidence>
<dbReference type="PROSITE" id="PS51186">
    <property type="entry name" value="GNAT"/>
    <property type="match status" value="1"/>
</dbReference>
<dbReference type="Proteomes" id="UP001164693">
    <property type="component" value="Chromosome"/>
</dbReference>
<dbReference type="InterPro" id="IPR016181">
    <property type="entry name" value="Acyl_CoA_acyltransferase"/>
</dbReference>
<dbReference type="Gene3D" id="3.40.630.30">
    <property type="match status" value="1"/>
</dbReference>
<name>A0ABY7JY05_9ACTN</name>
<organism evidence="2 3">
    <name type="scientific">Jatrophihabitans cynanchi</name>
    <dbReference type="NCBI Taxonomy" id="2944128"/>
    <lineage>
        <taxon>Bacteria</taxon>
        <taxon>Bacillati</taxon>
        <taxon>Actinomycetota</taxon>
        <taxon>Actinomycetes</taxon>
        <taxon>Jatrophihabitantales</taxon>
        <taxon>Jatrophihabitantaceae</taxon>
        <taxon>Jatrophihabitans</taxon>
    </lineage>
</organism>
<gene>
    <name evidence="2" type="ORF">M6B22_15595</name>
</gene>
<dbReference type="RefSeq" id="WP_269442476.1">
    <property type="nucleotide sequence ID" value="NZ_CP097463.1"/>
</dbReference>
<protein>
    <submittedName>
        <fullName evidence="2">GNAT family N-acetyltransferase</fullName>
    </submittedName>
</protein>
<dbReference type="PANTHER" id="PTHR43441:SF11">
    <property type="entry name" value="RIBOSOMAL-PROTEIN-SERINE ACETYLTRANSFERASE"/>
    <property type="match status" value="1"/>
</dbReference>
<dbReference type="InterPro" id="IPR051908">
    <property type="entry name" value="Ribosomal_N-acetyltransferase"/>
</dbReference>
<dbReference type="InterPro" id="IPR000182">
    <property type="entry name" value="GNAT_dom"/>
</dbReference>
<keyword evidence="3" id="KW-1185">Reference proteome</keyword>
<evidence type="ECO:0000259" key="1">
    <source>
        <dbReference type="PROSITE" id="PS51186"/>
    </source>
</evidence>
<dbReference type="Pfam" id="PF13302">
    <property type="entry name" value="Acetyltransf_3"/>
    <property type="match status" value="1"/>
</dbReference>
<proteinExistence type="predicted"/>